<dbReference type="InterPro" id="IPR003173">
    <property type="entry name" value="PC4_C"/>
</dbReference>
<feature type="domain" description="Transcriptional coactivator p15 (PC4) C-terminal" evidence="8">
    <location>
        <begin position="38"/>
        <end position="90"/>
    </location>
</feature>
<dbReference type="GO" id="GO:0003677">
    <property type="term" value="F:DNA binding"/>
    <property type="evidence" value="ECO:0007669"/>
    <property type="project" value="UniProtKB-KW"/>
</dbReference>
<feature type="region of interest" description="Disordered" evidence="7">
    <location>
        <begin position="1"/>
        <end position="38"/>
    </location>
</feature>
<comment type="similarity">
    <text evidence="2">Belongs to the transcriptional coactivator PC4 family.</text>
</comment>
<evidence type="ECO:0000256" key="7">
    <source>
        <dbReference type="SAM" id="MobiDB-lite"/>
    </source>
</evidence>
<dbReference type="InterPro" id="IPR009044">
    <property type="entry name" value="ssDNA-bd_transcriptional_reg"/>
</dbReference>
<evidence type="ECO:0000256" key="1">
    <source>
        <dbReference type="ARBA" id="ARBA00004123"/>
    </source>
</evidence>
<comment type="subcellular location">
    <subcellularLocation>
        <location evidence="1">Nucleus</location>
    </subcellularLocation>
</comment>
<dbReference type="InterPro" id="IPR045125">
    <property type="entry name" value="Sub1/Tcp4-like"/>
</dbReference>
<evidence type="ECO:0000256" key="6">
    <source>
        <dbReference type="ARBA" id="ARBA00023242"/>
    </source>
</evidence>
<protein>
    <submittedName>
        <fullName evidence="9">Putative rna polymerase ii transcriptional coactivator</fullName>
    </submittedName>
</protein>
<proteinExistence type="inferred from homology"/>
<dbReference type="GO" id="GO:0005634">
    <property type="term" value="C:nucleus"/>
    <property type="evidence" value="ECO:0007669"/>
    <property type="project" value="UniProtKB-SubCell"/>
</dbReference>
<dbReference type="SUPFAM" id="SSF54447">
    <property type="entry name" value="ssDNA-binding transcriptional regulator domain"/>
    <property type="match status" value="1"/>
</dbReference>
<dbReference type="Gene3D" id="2.30.31.10">
    <property type="entry name" value="Transcriptional Coactivator Pc4, Chain A"/>
    <property type="match status" value="1"/>
</dbReference>
<name>A0A6M2DQG1_XENCH</name>
<evidence type="ECO:0000256" key="5">
    <source>
        <dbReference type="ARBA" id="ARBA00023163"/>
    </source>
</evidence>
<sequence>MPPKRSKKAESSSDSDEGPVDRNPTPSKKSKTQEQDTWVLEKQRKVTIREFKGKVMVDIREHYTDASGDEKPGKKGISLSVAQFNKLVEIVPEIKENLKRY</sequence>
<evidence type="ECO:0000313" key="9">
    <source>
        <dbReference type="EMBL" id="NOV48144.1"/>
    </source>
</evidence>
<dbReference type="AlphaFoldDB" id="A0A6M2DQG1"/>
<evidence type="ECO:0000256" key="3">
    <source>
        <dbReference type="ARBA" id="ARBA00023015"/>
    </source>
</evidence>
<keyword evidence="4" id="KW-0238">DNA-binding</keyword>
<evidence type="ECO:0000256" key="4">
    <source>
        <dbReference type="ARBA" id="ARBA00023125"/>
    </source>
</evidence>
<evidence type="ECO:0000259" key="8">
    <source>
        <dbReference type="Pfam" id="PF02229"/>
    </source>
</evidence>
<dbReference type="EMBL" id="GIIL01004418">
    <property type="protein sequence ID" value="NOV48144.1"/>
    <property type="molecule type" value="Transcribed_RNA"/>
</dbReference>
<keyword evidence="5" id="KW-0804">Transcription</keyword>
<dbReference type="PANTHER" id="PTHR13215">
    <property type="entry name" value="RNA POLYMERASE II TRANSCRIPTIONAL COACTIVATOR"/>
    <property type="match status" value="1"/>
</dbReference>
<organism evidence="9">
    <name type="scientific">Xenopsylla cheopis</name>
    <name type="common">Oriental rat flea</name>
    <name type="synonym">Pulex cheopis</name>
    <dbReference type="NCBI Taxonomy" id="163159"/>
    <lineage>
        <taxon>Eukaryota</taxon>
        <taxon>Metazoa</taxon>
        <taxon>Ecdysozoa</taxon>
        <taxon>Arthropoda</taxon>
        <taxon>Hexapoda</taxon>
        <taxon>Insecta</taxon>
        <taxon>Pterygota</taxon>
        <taxon>Neoptera</taxon>
        <taxon>Endopterygota</taxon>
        <taxon>Siphonaptera</taxon>
        <taxon>Pulicidae</taxon>
        <taxon>Xenopsyllinae</taxon>
        <taxon>Xenopsylla</taxon>
    </lineage>
</organism>
<evidence type="ECO:0000256" key="2">
    <source>
        <dbReference type="ARBA" id="ARBA00009001"/>
    </source>
</evidence>
<reference evidence="9" key="1">
    <citation type="submission" date="2020-03" db="EMBL/GenBank/DDBJ databases">
        <title>Transcriptomic Profiling of the Digestive Tract of the Rat Flea, Xenopsylla cheopis, Following Blood Feeding and Infection with Yersinia pestis.</title>
        <authorList>
            <person name="Bland D.M."/>
            <person name="Martens C.A."/>
            <person name="Virtaneva K."/>
            <person name="Kanakabandi K."/>
            <person name="Long D."/>
            <person name="Rosenke R."/>
            <person name="Saturday G.A."/>
            <person name="Hoyt F.H."/>
            <person name="Bruno D.P."/>
            <person name="Ribeiro J.M.C."/>
            <person name="Hinnebusch J."/>
        </authorList>
    </citation>
    <scope>NUCLEOTIDE SEQUENCE</scope>
</reference>
<dbReference type="Pfam" id="PF02229">
    <property type="entry name" value="PC4"/>
    <property type="match status" value="1"/>
</dbReference>
<accession>A0A6M2DQG1</accession>
<keyword evidence="3" id="KW-0805">Transcription regulation</keyword>
<dbReference type="GO" id="GO:0003713">
    <property type="term" value="F:transcription coactivator activity"/>
    <property type="evidence" value="ECO:0007669"/>
    <property type="project" value="InterPro"/>
</dbReference>
<dbReference type="GO" id="GO:0060261">
    <property type="term" value="P:positive regulation of transcription initiation by RNA polymerase II"/>
    <property type="evidence" value="ECO:0007669"/>
    <property type="project" value="InterPro"/>
</dbReference>
<keyword evidence="6" id="KW-0539">Nucleus</keyword>